<dbReference type="STRING" id="1791.GCA_001049355_00363"/>
<dbReference type="AlphaFoldDB" id="A0A3S4RZ43"/>
<feature type="compositionally biased region" description="Polar residues" evidence="7">
    <location>
        <begin position="1"/>
        <end position="11"/>
    </location>
</feature>
<dbReference type="KEGG" id="mauu:NCTC10437_01410"/>
<evidence type="ECO:0000256" key="3">
    <source>
        <dbReference type="ARBA" id="ARBA00022679"/>
    </source>
</evidence>
<evidence type="ECO:0000256" key="8">
    <source>
        <dbReference type="SAM" id="Phobius"/>
    </source>
</evidence>
<dbReference type="NCBIfam" id="TIGR03025">
    <property type="entry name" value="EPS_sugtrans"/>
    <property type="match status" value="1"/>
</dbReference>
<evidence type="ECO:0000313" key="10">
    <source>
        <dbReference type="EMBL" id="VEG52339.1"/>
    </source>
</evidence>
<evidence type="ECO:0000256" key="5">
    <source>
        <dbReference type="ARBA" id="ARBA00022989"/>
    </source>
</evidence>
<keyword evidence="3 10" id="KW-0808">Transferase</keyword>
<evidence type="ECO:0000256" key="7">
    <source>
        <dbReference type="SAM" id="MobiDB-lite"/>
    </source>
</evidence>
<feature type="transmembrane region" description="Helical" evidence="8">
    <location>
        <begin position="143"/>
        <end position="161"/>
    </location>
</feature>
<dbReference type="PANTHER" id="PTHR30576">
    <property type="entry name" value="COLANIC BIOSYNTHESIS UDP-GLUCOSE LIPID CARRIER TRANSFERASE"/>
    <property type="match status" value="1"/>
</dbReference>
<feature type="transmembrane region" description="Helical" evidence="8">
    <location>
        <begin position="306"/>
        <end position="327"/>
    </location>
</feature>
<organism evidence="10 11">
    <name type="scientific">Mycolicibacterium aurum</name>
    <name type="common">Mycobacterium aurum</name>
    <dbReference type="NCBI Taxonomy" id="1791"/>
    <lineage>
        <taxon>Bacteria</taxon>
        <taxon>Bacillati</taxon>
        <taxon>Actinomycetota</taxon>
        <taxon>Actinomycetes</taxon>
        <taxon>Mycobacteriales</taxon>
        <taxon>Mycobacteriaceae</taxon>
        <taxon>Mycolicibacterium</taxon>
    </lineage>
</organism>
<dbReference type="PANTHER" id="PTHR30576:SF10">
    <property type="entry name" value="SLL5057 PROTEIN"/>
    <property type="match status" value="1"/>
</dbReference>
<dbReference type="InterPro" id="IPR017475">
    <property type="entry name" value="EPS_sugar_tfrase"/>
</dbReference>
<feature type="transmembrane region" description="Helical" evidence="8">
    <location>
        <begin position="117"/>
        <end position="137"/>
    </location>
</feature>
<feature type="domain" description="Bacterial sugar transferase" evidence="9">
    <location>
        <begin position="301"/>
        <end position="489"/>
    </location>
</feature>
<dbReference type="OrthoDB" id="9808602at2"/>
<feature type="transmembrane region" description="Helical" evidence="8">
    <location>
        <begin position="42"/>
        <end position="64"/>
    </location>
</feature>
<keyword evidence="4 8" id="KW-0812">Transmembrane</keyword>
<evidence type="ECO:0000256" key="2">
    <source>
        <dbReference type="ARBA" id="ARBA00006464"/>
    </source>
</evidence>
<accession>A0A3S4RZ43</accession>
<sequence length="495" mass="53876">MTVEATSTRSAPTGDGPASEAALDQRPNDTHQAMKLGLRHRYYLQFADIATLAVSAVLGAVALNLVSPARANYIDFVNASVDIVVAIAAMAMALHLHGLYRRPAARLRPSEWWRPGVIARCVPTGALLALFIDAFVLRDGRGMTLTAAVAMTLPAILLVPLGRRLIARTMDPTVSRILVIGTGPISDRLTSRLQRCPDTFVVGHVDDDVAPGTSSPVLGNLSDLPAVCAAYKIDRVIVGFPNTSDAIVLEALRQLQGRVPISEIPRYFELHNWRSEAEELHGLTLMHLPTASLGPSARIMKRVMDVTLATCALVAASPVLLAIALAIKLDTRGPVFFRQERGGQGGVPFRIFKFRSMTADAWQKRNTVAQLNESDGPLFKMENDPRVTRVGAFIRKTSLDELPQLINVVRGEMSLVGPRPLPTEEADRIDGAAGLARLDAKPGITGLWQVCGRSDLSYADLQHLDSVYVRSWSLMWDVRIMAKTPRVVFARSGAY</sequence>
<evidence type="ECO:0000256" key="4">
    <source>
        <dbReference type="ARBA" id="ARBA00022692"/>
    </source>
</evidence>
<protein>
    <submittedName>
        <fullName evidence="10">Exopolysaccharide biosynthesis polyprenyl glycosylphosphotransferase</fullName>
    </submittedName>
</protein>
<comment type="subcellular location">
    <subcellularLocation>
        <location evidence="1">Membrane</location>
        <topology evidence="1">Multi-pass membrane protein</topology>
    </subcellularLocation>
</comment>
<gene>
    <name evidence="10" type="primary">wcaJ_2</name>
    <name evidence="10" type="ORF">NCTC10437_01410</name>
</gene>
<dbReference type="Proteomes" id="UP000279306">
    <property type="component" value="Chromosome"/>
</dbReference>
<dbReference type="InterPro" id="IPR003362">
    <property type="entry name" value="Bact_transf"/>
</dbReference>
<reference evidence="10 11" key="1">
    <citation type="submission" date="2018-12" db="EMBL/GenBank/DDBJ databases">
        <authorList>
            <consortium name="Pathogen Informatics"/>
        </authorList>
    </citation>
    <scope>NUCLEOTIDE SEQUENCE [LARGE SCALE GENOMIC DNA]</scope>
    <source>
        <strain evidence="10 11">NCTC10437</strain>
    </source>
</reference>
<evidence type="ECO:0000256" key="1">
    <source>
        <dbReference type="ARBA" id="ARBA00004141"/>
    </source>
</evidence>
<keyword evidence="5 8" id="KW-1133">Transmembrane helix</keyword>
<dbReference type="GO" id="GO:0016020">
    <property type="term" value="C:membrane"/>
    <property type="evidence" value="ECO:0007669"/>
    <property type="project" value="UniProtKB-SubCell"/>
</dbReference>
<name>A0A3S4RZ43_MYCAU</name>
<proteinExistence type="inferred from homology"/>
<dbReference type="EMBL" id="LR134356">
    <property type="protein sequence ID" value="VEG52339.1"/>
    <property type="molecule type" value="Genomic_DNA"/>
</dbReference>
<keyword evidence="6 8" id="KW-0472">Membrane</keyword>
<dbReference type="Pfam" id="PF02397">
    <property type="entry name" value="Bac_transf"/>
    <property type="match status" value="1"/>
</dbReference>
<feature type="transmembrane region" description="Helical" evidence="8">
    <location>
        <begin position="76"/>
        <end position="96"/>
    </location>
</feature>
<dbReference type="Gene3D" id="3.40.50.720">
    <property type="entry name" value="NAD(P)-binding Rossmann-like Domain"/>
    <property type="match status" value="1"/>
</dbReference>
<evidence type="ECO:0000256" key="6">
    <source>
        <dbReference type="ARBA" id="ARBA00023136"/>
    </source>
</evidence>
<keyword evidence="11" id="KW-1185">Reference proteome</keyword>
<evidence type="ECO:0000313" key="11">
    <source>
        <dbReference type="Proteomes" id="UP000279306"/>
    </source>
</evidence>
<dbReference type="RefSeq" id="WP_048630301.1">
    <property type="nucleotide sequence ID" value="NZ_CVQQ01000001.1"/>
</dbReference>
<evidence type="ECO:0000259" key="9">
    <source>
        <dbReference type="Pfam" id="PF02397"/>
    </source>
</evidence>
<comment type="similarity">
    <text evidence="2">Belongs to the bacterial sugar transferase family.</text>
</comment>
<feature type="region of interest" description="Disordered" evidence="7">
    <location>
        <begin position="1"/>
        <end position="26"/>
    </location>
</feature>
<dbReference type="GO" id="GO:0016780">
    <property type="term" value="F:phosphotransferase activity, for other substituted phosphate groups"/>
    <property type="evidence" value="ECO:0007669"/>
    <property type="project" value="TreeGrafter"/>
</dbReference>